<dbReference type="PROSITE" id="PS00636">
    <property type="entry name" value="DNAJ_1"/>
    <property type="match status" value="1"/>
</dbReference>
<dbReference type="OrthoDB" id="9779889at2"/>
<feature type="region of interest" description="Disordered" evidence="2">
    <location>
        <begin position="67"/>
        <end position="107"/>
    </location>
</feature>
<dbReference type="Proteomes" id="UP000182025">
    <property type="component" value="Unassembled WGS sequence"/>
</dbReference>
<proteinExistence type="predicted"/>
<accession>A0A1I5XA97</accession>
<dbReference type="InterPro" id="IPR036869">
    <property type="entry name" value="J_dom_sf"/>
</dbReference>
<dbReference type="PRINTS" id="PR00625">
    <property type="entry name" value="JDOMAIN"/>
</dbReference>
<name>A0A1I5XA97_9GAMM</name>
<evidence type="ECO:0000256" key="2">
    <source>
        <dbReference type="SAM" id="MobiDB-lite"/>
    </source>
</evidence>
<dbReference type="SMART" id="SM00271">
    <property type="entry name" value="DnaJ"/>
    <property type="match status" value="1"/>
</dbReference>
<evidence type="ECO:0000313" key="4">
    <source>
        <dbReference type="EMBL" id="SFQ28898.1"/>
    </source>
</evidence>
<reference evidence="5" key="1">
    <citation type="submission" date="2016-10" db="EMBL/GenBank/DDBJ databases">
        <authorList>
            <person name="Varghese N."/>
            <person name="Submissions S."/>
        </authorList>
    </citation>
    <scope>NUCLEOTIDE SEQUENCE [LARGE SCALE GENOMIC DNA]</scope>
    <source>
        <strain evidence="5">JCM 15604</strain>
    </source>
</reference>
<protein>
    <submittedName>
        <fullName evidence="4">DnaJ domain-containing protein</fullName>
    </submittedName>
</protein>
<dbReference type="RefSeq" id="WP_074917863.1">
    <property type="nucleotide sequence ID" value="NZ_FOXK01000010.1"/>
</dbReference>
<sequence>MRTHYDNLHVSEKAGPEVIRAAYKALAQKWHPDKHPHQREKAERYFKIISHAFEVLSDSEARAAYDAGLAQKRSQSEGARPTDGSGNRSDEPSKPATAPSDNRNTTINRQYPSWWRSLAYAGAALFCIWAIGRYDLSELITGANDHRATASSAPAVRQPAPPRPAPPSHADRIYAVHPDANAIAASASFQQWVSADTERGRVAESGTADEVITLISGYKVYLSARMAKQPSAPASITPQRTSYPNCVFYPAMTDADYAACGLTPPGK</sequence>
<evidence type="ECO:0000259" key="3">
    <source>
        <dbReference type="PROSITE" id="PS50076"/>
    </source>
</evidence>
<dbReference type="PROSITE" id="PS50076">
    <property type="entry name" value="DNAJ_2"/>
    <property type="match status" value="1"/>
</dbReference>
<dbReference type="SUPFAM" id="SSF46565">
    <property type="entry name" value="Chaperone J-domain"/>
    <property type="match status" value="1"/>
</dbReference>
<dbReference type="Pfam" id="PF00226">
    <property type="entry name" value="DnaJ"/>
    <property type="match status" value="1"/>
</dbReference>
<dbReference type="CDD" id="cd06257">
    <property type="entry name" value="DnaJ"/>
    <property type="match status" value="1"/>
</dbReference>
<dbReference type="AlphaFoldDB" id="A0A1I5XA97"/>
<dbReference type="Gene3D" id="1.10.287.110">
    <property type="entry name" value="DnaJ domain"/>
    <property type="match status" value="1"/>
</dbReference>
<organism evidence="4 5">
    <name type="scientific">Ectopseudomonas toyotomiensis</name>
    <dbReference type="NCBI Taxonomy" id="554344"/>
    <lineage>
        <taxon>Bacteria</taxon>
        <taxon>Pseudomonadati</taxon>
        <taxon>Pseudomonadota</taxon>
        <taxon>Gammaproteobacteria</taxon>
        <taxon>Pseudomonadales</taxon>
        <taxon>Pseudomonadaceae</taxon>
        <taxon>Ectopseudomonas</taxon>
    </lineage>
</organism>
<dbReference type="InterPro" id="IPR001623">
    <property type="entry name" value="DnaJ_domain"/>
</dbReference>
<dbReference type="PANTHER" id="PTHR24074">
    <property type="entry name" value="CO-CHAPERONE PROTEIN DJLA"/>
    <property type="match status" value="1"/>
</dbReference>
<dbReference type="EMBL" id="FOXK01000010">
    <property type="protein sequence ID" value="SFQ28898.1"/>
    <property type="molecule type" value="Genomic_DNA"/>
</dbReference>
<dbReference type="InterPro" id="IPR018253">
    <property type="entry name" value="DnaJ_domain_CS"/>
</dbReference>
<gene>
    <name evidence="4" type="ORF">SAMN05216177_110107</name>
</gene>
<evidence type="ECO:0000313" key="5">
    <source>
        <dbReference type="Proteomes" id="UP000182025"/>
    </source>
</evidence>
<feature type="domain" description="J" evidence="3">
    <location>
        <begin position="3"/>
        <end position="69"/>
    </location>
</feature>
<evidence type="ECO:0000256" key="1">
    <source>
        <dbReference type="ARBA" id="ARBA00023186"/>
    </source>
</evidence>
<keyword evidence="1" id="KW-0143">Chaperone</keyword>
<keyword evidence="5" id="KW-1185">Reference proteome</keyword>
<dbReference type="InterPro" id="IPR050817">
    <property type="entry name" value="DjlA_DnaK_co-chaperone"/>
</dbReference>